<evidence type="ECO:0000313" key="3">
    <source>
        <dbReference type="Proteomes" id="UP000256695"/>
    </source>
</evidence>
<keyword evidence="1" id="KW-0812">Transmembrane</keyword>
<keyword evidence="1" id="KW-0472">Membrane</keyword>
<gene>
    <name evidence="2" type="ORF">CQA57_07530</name>
</gene>
<dbReference type="EMBL" id="NXLX01000025">
    <property type="protein sequence ID" value="RDU71896.1"/>
    <property type="molecule type" value="Genomic_DNA"/>
</dbReference>
<evidence type="ECO:0008006" key="4">
    <source>
        <dbReference type="Google" id="ProtNLM"/>
    </source>
</evidence>
<reference evidence="2 3" key="1">
    <citation type="submission" date="2018-04" db="EMBL/GenBank/DDBJ databases">
        <title>Novel Campyloabacter and Helicobacter Species and Strains.</title>
        <authorList>
            <person name="Mannion A.J."/>
            <person name="Shen Z."/>
            <person name="Fox J.G."/>
        </authorList>
    </citation>
    <scope>NUCLEOTIDE SEQUENCE [LARGE SCALE GENOMIC DNA]</scope>
    <source>
        <strain evidence="2 3">MIT 04-9362</strain>
    </source>
</reference>
<evidence type="ECO:0000313" key="2">
    <source>
        <dbReference type="EMBL" id="RDU71896.1"/>
    </source>
</evidence>
<keyword evidence="3" id="KW-1185">Reference proteome</keyword>
<dbReference type="OrthoDB" id="5457736at2"/>
<name>A0A3D8J3T8_9HELI</name>
<proteinExistence type="predicted"/>
<comment type="caution">
    <text evidence="2">The sequence shown here is derived from an EMBL/GenBank/DDBJ whole genome shotgun (WGS) entry which is preliminary data.</text>
</comment>
<dbReference type="Proteomes" id="UP000256695">
    <property type="component" value="Unassembled WGS sequence"/>
</dbReference>
<accession>A0A3D8J3T8</accession>
<keyword evidence="1" id="KW-1133">Transmembrane helix</keyword>
<evidence type="ECO:0000256" key="1">
    <source>
        <dbReference type="SAM" id="Phobius"/>
    </source>
</evidence>
<feature type="transmembrane region" description="Helical" evidence="1">
    <location>
        <begin position="36"/>
        <end position="59"/>
    </location>
</feature>
<dbReference type="AlphaFoldDB" id="A0A3D8J3T8"/>
<organism evidence="2 3">
    <name type="scientific">Helicobacter anseris</name>
    <dbReference type="NCBI Taxonomy" id="375926"/>
    <lineage>
        <taxon>Bacteria</taxon>
        <taxon>Pseudomonadati</taxon>
        <taxon>Campylobacterota</taxon>
        <taxon>Epsilonproteobacteria</taxon>
        <taxon>Campylobacterales</taxon>
        <taxon>Helicobacteraceae</taxon>
        <taxon>Helicobacter</taxon>
    </lineage>
</organism>
<sequence>MIECLECKNEISDTAYDCPKCGKVLRKPSRGFFGKIILFVFWIFLLAMPVLFGIVYYSASTQENIASGLLVGIGMYL</sequence>
<dbReference type="RefSeq" id="WP_147288368.1">
    <property type="nucleotide sequence ID" value="NZ_NXLX01000025.1"/>
</dbReference>
<protein>
    <recommendedName>
        <fullName evidence="4">Zinc ribbon domain-containing protein</fullName>
    </recommendedName>
</protein>